<reference evidence="3" key="1">
    <citation type="submission" date="2023-07" db="EMBL/GenBank/DDBJ databases">
        <authorList>
            <person name="Stuckert A."/>
        </authorList>
    </citation>
    <scope>NUCLEOTIDE SEQUENCE</scope>
</reference>
<comment type="caution">
    <text evidence="3">The sequence shown here is derived from an EMBL/GenBank/DDBJ whole genome shotgun (WGS) entry which is preliminary data.</text>
</comment>
<dbReference type="Gene3D" id="3.90.215.10">
    <property type="entry name" value="Gamma Fibrinogen, chain A, domain 1"/>
    <property type="match status" value="1"/>
</dbReference>
<evidence type="ECO:0000256" key="1">
    <source>
        <dbReference type="ARBA" id="ARBA00023157"/>
    </source>
</evidence>
<proteinExistence type="predicted"/>
<dbReference type="PANTHER" id="PTHR19143">
    <property type="entry name" value="FIBRINOGEN/TENASCIN/ANGIOPOEITIN"/>
    <property type="match status" value="1"/>
</dbReference>
<dbReference type="Pfam" id="PF00147">
    <property type="entry name" value="Fibrinogen_C"/>
    <property type="match status" value="1"/>
</dbReference>
<dbReference type="EMBL" id="CAUEEQ010026458">
    <property type="protein sequence ID" value="CAJ0947135.1"/>
    <property type="molecule type" value="Genomic_DNA"/>
</dbReference>
<evidence type="ECO:0000259" key="2">
    <source>
        <dbReference type="PROSITE" id="PS51406"/>
    </source>
</evidence>
<dbReference type="InterPro" id="IPR014716">
    <property type="entry name" value="Fibrinogen_a/b/g_C_1"/>
</dbReference>
<keyword evidence="1" id="KW-1015">Disulfide bond</keyword>
<dbReference type="InterPro" id="IPR050373">
    <property type="entry name" value="Fibrinogen_C-term_domain"/>
</dbReference>
<dbReference type="InterPro" id="IPR020837">
    <property type="entry name" value="Fibrinogen_CS"/>
</dbReference>
<feature type="domain" description="Fibrinogen C-terminal" evidence="2">
    <location>
        <begin position="1"/>
        <end position="182"/>
    </location>
</feature>
<dbReference type="PANTHER" id="PTHR19143:SF447">
    <property type="entry name" value="ANGIOPOIETIN 4 ISOFORM X2"/>
    <property type="match status" value="1"/>
</dbReference>
<keyword evidence="4" id="KW-1185">Reference proteome</keyword>
<name>A0ABN9LPD5_9NEOB</name>
<dbReference type="PROSITE" id="PS51406">
    <property type="entry name" value="FIBRINOGEN_C_2"/>
    <property type="match status" value="1"/>
</dbReference>
<dbReference type="SUPFAM" id="SSF56496">
    <property type="entry name" value="Fibrinogen C-terminal domain-like"/>
    <property type="match status" value="1"/>
</dbReference>
<protein>
    <recommendedName>
        <fullName evidence="2">Fibrinogen C-terminal domain-containing protein</fullName>
    </recommendedName>
</protein>
<dbReference type="InterPro" id="IPR002181">
    <property type="entry name" value="Fibrinogen_a/b/g_C_dom"/>
</dbReference>
<evidence type="ECO:0000313" key="3">
    <source>
        <dbReference type="EMBL" id="CAJ0947135.1"/>
    </source>
</evidence>
<dbReference type="SMART" id="SM00186">
    <property type="entry name" value="FBG"/>
    <property type="match status" value="1"/>
</dbReference>
<organism evidence="3 4">
    <name type="scientific">Ranitomeya imitator</name>
    <name type="common">mimic poison frog</name>
    <dbReference type="NCBI Taxonomy" id="111125"/>
    <lineage>
        <taxon>Eukaryota</taxon>
        <taxon>Metazoa</taxon>
        <taxon>Chordata</taxon>
        <taxon>Craniata</taxon>
        <taxon>Vertebrata</taxon>
        <taxon>Euteleostomi</taxon>
        <taxon>Amphibia</taxon>
        <taxon>Batrachia</taxon>
        <taxon>Anura</taxon>
        <taxon>Neobatrachia</taxon>
        <taxon>Hyloidea</taxon>
        <taxon>Dendrobatidae</taxon>
        <taxon>Dendrobatinae</taxon>
        <taxon>Ranitomeya</taxon>
    </lineage>
</organism>
<accession>A0ABN9LPD5</accession>
<dbReference type="PROSITE" id="PS00514">
    <property type="entry name" value="FIBRINOGEN_C_1"/>
    <property type="match status" value="1"/>
</dbReference>
<evidence type="ECO:0000313" key="4">
    <source>
        <dbReference type="Proteomes" id="UP001176940"/>
    </source>
</evidence>
<dbReference type="Proteomes" id="UP001176940">
    <property type="component" value="Unassembled WGS sequence"/>
</dbReference>
<sequence>MWVPLDRYLPPFYNSFFLYEGEHWLGLEHIYALTHQTQRPSKLLISLGDFDGNEAYAEYRSFTIGEANKFYKLSAANYSGTAGDGFLGSPNIAGSNQHGSYFSTWDNYHDKCHPVCGTSDVKYKSCSDQYEAGWWFNACGLANLNGVWHAAPRHRYRSTSVSWPSWKFAESLKTSKMFLIHN</sequence>
<gene>
    <name evidence="3" type="ORF">RIMI_LOCUS11596018</name>
</gene>
<dbReference type="InterPro" id="IPR036056">
    <property type="entry name" value="Fibrinogen-like_C"/>
</dbReference>